<organism evidence="1 2">
    <name type="scientific">Pleurodeles waltl</name>
    <name type="common">Iberian ribbed newt</name>
    <dbReference type="NCBI Taxonomy" id="8319"/>
    <lineage>
        <taxon>Eukaryota</taxon>
        <taxon>Metazoa</taxon>
        <taxon>Chordata</taxon>
        <taxon>Craniata</taxon>
        <taxon>Vertebrata</taxon>
        <taxon>Euteleostomi</taxon>
        <taxon>Amphibia</taxon>
        <taxon>Batrachia</taxon>
        <taxon>Caudata</taxon>
        <taxon>Salamandroidea</taxon>
        <taxon>Salamandridae</taxon>
        <taxon>Pleurodelinae</taxon>
        <taxon>Pleurodeles</taxon>
    </lineage>
</organism>
<gene>
    <name evidence="1" type="ORF">NDU88_001911</name>
</gene>
<accession>A0AAV7LZ04</accession>
<proteinExistence type="predicted"/>
<keyword evidence="2" id="KW-1185">Reference proteome</keyword>
<evidence type="ECO:0000313" key="1">
    <source>
        <dbReference type="EMBL" id="KAJ1096780.1"/>
    </source>
</evidence>
<dbReference type="Proteomes" id="UP001066276">
    <property type="component" value="Chromosome 10"/>
</dbReference>
<dbReference type="AlphaFoldDB" id="A0AAV7LZ04"/>
<protein>
    <submittedName>
        <fullName evidence="1">Uncharacterized protein</fullName>
    </submittedName>
</protein>
<name>A0AAV7LZ04_PLEWA</name>
<sequence>MRIEKWILRPQEYCFSRVNWPGAHNPVDYFSRHFKPDTVGEESEAEEIEEYVKLVVERLRPIPISLPDIFEKTKSDDCLQLAIATVSSGNWDKVTFNRSYRTAEEEQALTSFRHVQDQLAISLEG</sequence>
<dbReference type="EMBL" id="JANPWB010000014">
    <property type="protein sequence ID" value="KAJ1096780.1"/>
    <property type="molecule type" value="Genomic_DNA"/>
</dbReference>
<reference evidence="1" key="1">
    <citation type="journal article" date="2022" name="bioRxiv">
        <title>Sequencing and chromosome-scale assembly of the giantPleurodeles waltlgenome.</title>
        <authorList>
            <person name="Brown T."/>
            <person name="Elewa A."/>
            <person name="Iarovenko S."/>
            <person name="Subramanian E."/>
            <person name="Araus A.J."/>
            <person name="Petzold A."/>
            <person name="Susuki M."/>
            <person name="Suzuki K.-i.T."/>
            <person name="Hayashi T."/>
            <person name="Toyoda A."/>
            <person name="Oliveira C."/>
            <person name="Osipova E."/>
            <person name="Leigh N.D."/>
            <person name="Simon A."/>
            <person name="Yun M.H."/>
        </authorList>
    </citation>
    <scope>NUCLEOTIDE SEQUENCE</scope>
    <source>
        <strain evidence="1">20211129_DDA</strain>
        <tissue evidence="1">Liver</tissue>
    </source>
</reference>
<comment type="caution">
    <text evidence="1">The sequence shown here is derived from an EMBL/GenBank/DDBJ whole genome shotgun (WGS) entry which is preliminary data.</text>
</comment>
<evidence type="ECO:0000313" key="2">
    <source>
        <dbReference type="Proteomes" id="UP001066276"/>
    </source>
</evidence>